<dbReference type="GO" id="GO:0009403">
    <property type="term" value="P:toxin biosynthetic process"/>
    <property type="evidence" value="ECO:0007669"/>
    <property type="project" value="InterPro"/>
</dbReference>
<proteinExistence type="predicted"/>
<feature type="transmembrane region" description="Helical" evidence="5">
    <location>
        <begin position="133"/>
        <end position="157"/>
    </location>
</feature>
<dbReference type="PANTHER" id="PTHR37306:SF1">
    <property type="entry name" value="COLICIN V PRODUCTION PROTEIN"/>
    <property type="match status" value="1"/>
</dbReference>
<dbReference type="Proteomes" id="UP000019591">
    <property type="component" value="Chromosome"/>
</dbReference>
<dbReference type="STRING" id="1286171.EAL2_c22170"/>
<feature type="transmembrane region" description="Helical" evidence="5">
    <location>
        <begin position="30"/>
        <end position="51"/>
    </location>
</feature>
<dbReference type="PANTHER" id="PTHR37306">
    <property type="entry name" value="COLICIN V PRODUCTION PROTEIN"/>
    <property type="match status" value="1"/>
</dbReference>
<organism evidence="6 7">
    <name type="scientific">Peptoclostridium acidaminophilum DSM 3953</name>
    <dbReference type="NCBI Taxonomy" id="1286171"/>
    <lineage>
        <taxon>Bacteria</taxon>
        <taxon>Bacillati</taxon>
        <taxon>Bacillota</taxon>
        <taxon>Clostridia</taxon>
        <taxon>Peptostreptococcales</taxon>
        <taxon>Peptoclostridiaceae</taxon>
        <taxon>Peptoclostridium</taxon>
    </lineage>
</organism>
<dbReference type="GO" id="GO:0016020">
    <property type="term" value="C:membrane"/>
    <property type="evidence" value="ECO:0007669"/>
    <property type="project" value="UniProtKB-SubCell"/>
</dbReference>
<keyword evidence="3 5" id="KW-1133">Transmembrane helix</keyword>
<evidence type="ECO:0000256" key="5">
    <source>
        <dbReference type="SAM" id="Phobius"/>
    </source>
</evidence>
<dbReference type="EMBL" id="CP007452">
    <property type="protein sequence ID" value="AHM57497.1"/>
    <property type="molecule type" value="Genomic_DNA"/>
</dbReference>
<dbReference type="OrthoDB" id="1753050at2"/>
<comment type="subcellular location">
    <subcellularLocation>
        <location evidence="1">Membrane</location>
        <topology evidence="1">Multi-pass membrane protein</topology>
    </subcellularLocation>
</comment>
<feature type="transmembrane region" description="Helical" evidence="5">
    <location>
        <begin position="96"/>
        <end position="121"/>
    </location>
</feature>
<dbReference type="Pfam" id="PF02674">
    <property type="entry name" value="Colicin_V"/>
    <property type="match status" value="1"/>
</dbReference>
<sequence length="201" mass="22439">MGYISQLNHIDIIIIVVVLFFGMRGFMKGFAVSVISLAKYAVAIFFTSMYYKQLAHYITSNSTMLEFLDRLSHKLFSSLPNAETVIANSDVVFSRALAIVLLFIFANMLVSLIASFVDGMLKIKSLGFLNKLAGFIFGAAKGLILIMLVFIIVNPFAALNPEGGFAKSLNESLITKYIYMYNFMFKYFNGLIEIFNGNHLG</sequence>
<dbReference type="InterPro" id="IPR003825">
    <property type="entry name" value="Colicin-V_CvpA"/>
</dbReference>
<dbReference type="AlphaFoldDB" id="W8TMR9"/>
<dbReference type="eggNOG" id="COG1286">
    <property type="taxonomic scope" value="Bacteria"/>
</dbReference>
<feature type="transmembrane region" description="Helical" evidence="5">
    <location>
        <begin position="6"/>
        <end position="23"/>
    </location>
</feature>
<name>W8TMR9_PEPAC</name>
<keyword evidence="4 5" id="KW-0472">Membrane</keyword>
<keyword evidence="7" id="KW-1185">Reference proteome</keyword>
<dbReference type="PATRIC" id="fig|1286171.3.peg.2165"/>
<evidence type="ECO:0000313" key="7">
    <source>
        <dbReference type="Proteomes" id="UP000019591"/>
    </source>
</evidence>
<gene>
    <name evidence="6" type="ORF">EAL2_c22170</name>
</gene>
<evidence type="ECO:0000256" key="3">
    <source>
        <dbReference type="ARBA" id="ARBA00022989"/>
    </source>
</evidence>
<dbReference type="RefSeq" id="WP_025436417.1">
    <property type="nucleotide sequence ID" value="NZ_CP007452.1"/>
</dbReference>
<evidence type="ECO:0000256" key="2">
    <source>
        <dbReference type="ARBA" id="ARBA00022692"/>
    </source>
</evidence>
<evidence type="ECO:0000313" key="6">
    <source>
        <dbReference type="EMBL" id="AHM57497.1"/>
    </source>
</evidence>
<reference evidence="6 7" key="1">
    <citation type="journal article" date="2014" name="Genome Announc.">
        <title>Complete Genome Sequence of Amino Acid-Utilizing Eubacterium acidaminophilum al-2 (DSM 3953).</title>
        <authorList>
            <person name="Poehlein A."/>
            <person name="Andreesen J.R."/>
            <person name="Daniel R."/>
        </authorList>
    </citation>
    <scope>NUCLEOTIDE SEQUENCE [LARGE SCALE GENOMIC DNA]</scope>
    <source>
        <strain evidence="6 7">DSM 3953</strain>
    </source>
</reference>
<evidence type="ECO:0008006" key="8">
    <source>
        <dbReference type="Google" id="ProtNLM"/>
    </source>
</evidence>
<keyword evidence="2 5" id="KW-0812">Transmembrane</keyword>
<accession>W8TMR9</accession>
<protein>
    <recommendedName>
        <fullName evidence="8">Colicin V production protein</fullName>
    </recommendedName>
</protein>
<evidence type="ECO:0000256" key="4">
    <source>
        <dbReference type="ARBA" id="ARBA00023136"/>
    </source>
</evidence>
<dbReference type="KEGG" id="eac:EAL2_c22170"/>
<evidence type="ECO:0000256" key="1">
    <source>
        <dbReference type="ARBA" id="ARBA00004141"/>
    </source>
</evidence>
<dbReference type="HOGENOM" id="CLU_1358722_0_0_9"/>